<reference evidence="1" key="1">
    <citation type="submission" date="2023-03" db="UniProtKB">
        <authorList>
            <consortium name="EnsemblPlants"/>
        </authorList>
    </citation>
    <scope>IDENTIFICATION</scope>
</reference>
<sequence length="117" mass="13444">MAKKKESLTLKFDALLISRMFVGKKIGHFPKPTVETCLIIDAKRLMESVQWQWIWTADLNWRETASDQLLTAHIQWVLGTLVLAYILADHPYISTALSHENLVLDPTFELVALEKHT</sequence>
<organism evidence="1">
    <name type="scientific">Cucumis melo</name>
    <name type="common">Muskmelon</name>
    <dbReference type="NCBI Taxonomy" id="3656"/>
    <lineage>
        <taxon>Eukaryota</taxon>
        <taxon>Viridiplantae</taxon>
        <taxon>Streptophyta</taxon>
        <taxon>Embryophyta</taxon>
        <taxon>Tracheophyta</taxon>
        <taxon>Spermatophyta</taxon>
        <taxon>Magnoliopsida</taxon>
        <taxon>eudicotyledons</taxon>
        <taxon>Gunneridae</taxon>
        <taxon>Pentapetalae</taxon>
        <taxon>rosids</taxon>
        <taxon>fabids</taxon>
        <taxon>Cucurbitales</taxon>
        <taxon>Cucurbitaceae</taxon>
        <taxon>Benincaseae</taxon>
        <taxon>Cucumis</taxon>
    </lineage>
</organism>
<dbReference type="AlphaFoldDB" id="A0A9I9EAB8"/>
<proteinExistence type="predicted"/>
<dbReference type="EnsemblPlants" id="MELO3C030836.2.1">
    <property type="protein sequence ID" value="MELO3C030836.2.1"/>
    <property type="gene ID" value="MELO3C030836.2"/>
</dbReference>
<name>A0A9I9EAB8_CUCME</name>
<accession>A0A9I9EAB8</accession>
<protein>
    <submittedName>
        <fullName evidence="1">Uncharacterized protein</fullName>
    </submittedName>
</protein>
<dbReference type="Gramene" id="MELO3C030836.2.1">
    <property type="protein sequence ID" value="MELO3C030836.2.1"/>
    <property type="gene ID" value="MELO3C030836.2"/>
</dbReference>
<evidence type="ECO:0000313" key="1">
    <source>
        <dbReference type="EnsemblPlants" id="MELO3C030836.2.1"/>
    </source>
</evidence>